<reference evidence="1 2" key="1">
    <citation type="submission" date="2019-03" db="EMBL/GenBank/DDBJ databases">
        <title>Draft genome sequences of novel Actinobacteria.</title>
        <authorList>
            <person name="Sahin N."/>
            <person name="Ay H."/>
            <person name="Saygin H."/>
        </authorList>
    </citation>
    <scope>NUCLEOTIDE SEQUENCE [LARGE SCALE GENOMIC DNA]</scope>
    <source>
        <strain evidence="1 2">H3C3</strain>
    </source>
</reference>
<dbReference type="RefSeq" id="WP_131903748.1">
    <property type="nucleotide sequence ID" value="NZ_SMKU01000653.1"/>
</dbReference>
<organism evidence="1 2">
    <name type="scientific">Actinomadura rubrisoli</name>
    <dbReference type="NCBI Taxonomy" id="2530368"/>
    <lineage>
        <taxon>Bacteria</taxon>
        <taxon>Bacillati</taxon>
        <taxon>Actinomycetota</taxon>
        <taxon>Actinomycetes</taxon>
        <taxon>Streptosporangiales</taxon>
        <taxon>Thermomonosporaceae</taxon>
        <taxon>Actinomadura</taxon>
    </lineage>
</organism>
<accession>A0A4R4ZNA3</accession>
<gene>
    <name evidence="1" type="ORF">E1298_46530</name>
</gene>
<dbReference type="EMBL" id="SMKU01000653">
    <property type="protein sequence ID" value="TDD59606.1"/>
    <property type="molecule type" value="Genomic_DNA"/>
</dbReference>
<comment type="caution">
    <text evidence="1">The sequence shown here is derived from an EMBL/GenBank/DDBJ whole genome shotgun (WGS) entry which is preliminary data.</text>
</comment>
<name>A0A4R4ZNA3_9ACTN</name>
<evidence type="ECO:0000313" key="2">
    <source>
        <dbReference type="Proteomes" id="UP000294513"/>
    </source>
</evidence>
<dbReference type="OrthoDB" id="3482824at2"/>
<dbReference type="AlphaFoldDB" id="A0A4R4ZNA3"/>
<keyword evidence="2" id="KW-1185">Reference proteome</keyword>
<protein>
    <submittedName>
        <fullName evidence="1">Uncharacterized protein</fullName>
    </submittedName>
</protein>
<evidence type="ECO:0000313" key="1">
    <source>
        <dbReference type="EMBL" id="TDD59606.1"/>
    </source>
</evidence>
<proteinExistence type="predicted"/>
<sequence length="135" mass="14567">MIATDYLDLLARALATEGWTARPRYDQAPERLHVLSPSLPTVGESIRVKAGVGGVPWFIDSTGDPLAPCHDLPRAVAEIGARLAPDAIMAAVRRAARAEQDAPPRGLISRLRTSLGRIDQARLGRTRIGQGQRGR</sequence>
<dbReference type="Proteomes" id="UP000294513">
    <property type="component" value="Unassembled WGS sequence"/>
</dbReference>